<name>W1XIR0_9ZZZZ</name>
<reference evidence="1" key="1">
    <citation type="submission" date="2013-12" db="EMBL/GenBank/DDBJ databases">
        <title>A Varibaculum cambriense genome reconstructed from a premature infant gut community with otherwise low bacterial novelty that shifts toward anaerobic metabolism during the third week of life.</title>
        <authorList>
            <person name="Brown C.T."/>
            <person name="Sharon I."/>
            <person name="Thomas B.C."/>
            <person name="Castelle C.J."/>
            <person name="Morowitz M.J."/>
            <person name="Banfield J.F."/>
        </authorList>
    </citation>
    <scope>NUCLEOTIDE SEQUENCE</scope>
</reference>
<organism evidence="1">
    <name type="scientific">human gut metagenome</name>
    <dbReference type="NCBI Taxonomy" id="408170"/>
    <lineage>
        <taxon>unclassified sequences</taxon>
        <taxon>metagenomes</taxon>
        <taxon>organismal metagenomes</taxon>
    </lineage>
</organism>
<protein>
    <submittedName>
        <fullName evidence="1">Uncharacterized protein</fullName>
    </submittedName>
</protein>
<sequence>RDLSLGIEHGTVRRMRGVRGVRAKESPS</sequence>
<gene>
    <name evidence="1" type="ORF">Q604_UNBC15262G0001</name>
</gene>
<accession>W1XIR0</accession>
<feature type="non-terminal residue" evidence="1">
    <location>
        <position position="1"/>
    </location>
</feature>
<dbReference type="AlphaFoldDB" id="W1XIR0"/>
<dbReference type="EMBL" id="AZMM01015262">
    <property type="protein sequence ID" value="ETJ30223.1"/>
    <property type="molecule type" value="Genomic_DNA"/>
</dbReference>
<evidence type="ECO:0000313" key="1">
    <source>
        <dbReference type="EMBL" id="ETJ30223.1"/>
    </source>
</evidence>
<proteinExistence type="predicted"/>
<comment type="caution">
    <text evidence="1">The sequence shown here is derived from an EMBL/GenBank/DDBJ whole genome shotgun (WGS) entry which is preliminary data.</text>
</comment>